<evidence type="ECO:0000313" key="2">
    <source>
        <dbReference type="EMBL" id="MBD8023741.1"/>
    </source>
</evidence>
<reference evidence="2 3" key="1">
    <citation type="submission" date="2020-08" db="EMBL/GenBank/DDBJ databases">
        <title>A Genomic Blueprint of the Chicken Gut Microbiome.</title>
        <authorList>
            <person name="Gilroy R."/>
            <person name="Ravi A."/>
            <person name="Getino M."/>
            <person name="Pursley I."/>
            <person name="Horton D.L."/>
            <person name="Alikhan N.-F."/>
            <person name="Baker D."/>
            <person name="Gharbi K."/>
            <person name="Hall N."/>
            <person name="Watson M."/>
            <person name="Adriaenssens E.M."/>
            <person name="Foster-Nyarko E."/>
            <person name="Jarju S."/>
            <person name="Secka A."/>
            <person name="Antonio M."/>
            <person name="Oren A."/>
            <person name="Chaudhuri R."/>
            <person name="La Ragione R.M."/>
            <person name="Hildebrand F."/>
            <person name="Pallen M.J."/>
        </authorList>
    </citation>
    <scope>NUCLEOTIDE SEQUENCE [LARGE SCALE GENOMIC DNA]</scope>
    <source>
        <strain evidence="2 3">Sa1CUA4</strain>
    </source>
</reference>
<dbReference type="InterPro" id="IPR001173">
    <property type="entry name" value="Glyco_trans_2-like"/>
</dbReference>
<protein>
    <submittedName>
        <fullName evidence="2">Glycosyltransferase</fullName>
    </submittedName>
</protein>
<organism evidence="2 3">
    <name type="scientific">Microbacterium gallinarum</name>
    <dbReference type="NCBI Taxonomy" id="2762209"/>
    <lineage>
        <taxon>Bacteria</taxon>
        <taxon>Bacillati</taxon>
        <taxon>Actinomycetota</taxon>
        <taxon>Actinomycetes</taxon>
        <taxon>Micrococcales</taxon>
        <taxon>Microbacteriaceae</taxon>
        <taxon>Microbacterium</taxon>
    </lineage>
</organism>
<dbReference type="SUPFAM" id="SSF53448">
    <property type="entry name" value="Nucleotide-diphospho-sugar transferases"/>
    <property type="match status" value="1"/>
</dbReference>
<accession>A0ABR8X4A7</accession>
<dbReference type="Pfam" id="PF00535">
    <property type="entry name" value="Glycos_transf_2"/>
    <property type="match status" value="1"/>
</dbReference>
<dbReference type="Proteomes" id="UP000602532">
    <property type="component" value="Unassembled WGS sequence"/>
</dbReference>
<name>A0ABR8X4A7_9MICO</name>
<evidence type="ECO:0000313" key="3">
    <source>
        <dbReference type="Proteomes" id="UP000602532"/>
    </source>
</evidence>
<keyword evidence="3" id="KW-1185">Reference proteome</keyword>
<proteinExistence type="predicted"/>
<comment type="caution">
    <text evidence="2">The sequence shown here is derived from an EMBL/GenBank/DDBJ whole genome shotgun (WGS) entry which is preliminary data.</text>
</comment>
<feature type="domain" description="Glycosyltransferase 2-like" evidence="1">
    <location>
        <begin position="3"/>
        <end position="128"/>
    </location>
</feature>
<dbReference type="InterPro" id="IPR029044">
    <property type="entry name" value="Nucleotide-diphossugar_trans"/>
</dbReference>
<gene>
    <name evidence="2" type="ORF">H9622_09070</name>
</gene>
<dbReference type="EMBL" id="JACSPM010000002">
    <property type="protein sequence ID" value="MBD8023741.1"/>
    <property type="molecule type" value="Genomic_DNA"/>
</dbReference>
<evidence type="ECO:0000259" key="1">
    <source>
        <dbReference type="Pfam" id="PF00535"/>
    </source>
</evidence>
<sequence length="238" mass="26938">MTVTYQDEEGLRRTLHSLDSLMRSARSRVECIVQDGGSSFDLGRIAEAYPWSQIESAPDDGIYNAMNSATLRAQGNHIWYLNGGDECLVDDYDELAACLVEGQMALFDFERVYQSRVERRLSREPSYIWHGLPTSHQSIVYPRLPDLRYRDIPIAADYDLTARLLTSGVGATVHHVPIARFHVGGLSTARSREIAHDAWRVQRDVLGVPFALRLVSRVRHFAARSVTSVKYSMSRRTP</sequence>
<dbReference type="Gene3D" id="3.90.550.10">
    <property type="entry name" value="Spore Coat Polysaccharide Biosynthesis Protein SpsA, Chain A"/>
    <property type="match status" value="1"/>
</dbReference>